<dbReference type="InterPro" id="IPR013324">
    <property type="entry name" value="RNA_pol_sigma_r3/r4-like"/>
</dbReference>
<evidence type="ECO:0000313" key="9">
    <source>
        <dbReference type="Proteomes" id="UP000293764"/>
    </source>
</evidence>
<evidence type="ECO:0000256" key="3">
    <source>
        <dbReference type="ARBA" id="ARBA00023082"/>
    </source>
</evidence>
<keyword evidence="2" id="KW-0805">Transcription regulation</keyword>
<dbReference type="InterPro" id="IPR036388">
    <property type="entry name" value="WH-like_DNA-bd_sf"/>
</dbReference>
<sequence length="158" mass="17588">MHPELRHFVLRRGGPEIVDDVVAEAFVVVWRRWDDAPADPSRRRGWVYGIVKHKLAHALRDRDRHLRVASRVVATAVIELSDPGDDLASIEEARRVLDLLPRAERDAVELAVLAGLTTLEVAEALQCSATAVTSRLTKARGRLRRLLAAEGRSDHVIG</sequence>
<dbReference type="PANTHER" id="PTHR43133:SF8">
    <property type="entry name" value="RNA POLYMERASE SIGMA FACTOR HI_1459-RELATED"/>
    <property type="match status" value="1"/>
</dbReference>
<dbReference type="SUPFAM" id="SSF88946">
    <property type="entry name" value="Sigma2 domain of RNA polymerase sigma factors"/>
    <property type="match status" value="1"/>
</dbReference>
<feature type="domain" description="RNA polymerase sigma-70 region 2" evidence="6">
    <location>
        <begin position="2"/>
        <end position="64"/>
    </location>
</feature>
<accession>A0A4V1ZHR8</accession>
<evidence type="ECO:0000259" key="7">
    <source>
        <dbReference type="Pfam" id="PF08281"/>
    </source>
</evidence>
<keyword evidence="3" id="KW-0731">Sigma factor</keyword>
<dbReference type="Gene3D" id="1.10.1740.10">
    <property type="match status" value="1"/>
</dbReference>
<dbReference type="InterPro" id="IPR039425">
    <property type="entry name" value="RNA_pol_sigma-70-like"/>
</dbReference>
<protein>
    <submittedName>
        <fullName evidence="8">RNA polymerase sigma factor</fullName>
    </submittedName>
</protein>
<dbReference type="EMBL" id="SDWW01000001">
    <property type="protein sequence ID" value="RYV52994.1"/>
    <property type="molecule type" value="Genomic_DNA"/>
</dbReference>
<dbReference type="OrthoDB" id="3747638at2"/>
<dbReference type="AlphaFoldDB" id="A0A4V1ZHR8"/>
<dbReference type="InterPro" id="IPR013249">
    <property type="entry name" value="RNA_pol_sigma70_r4_t2"/>
</dbReference>
<evidence type="ECO:0000313" key="8">
    <source>
        <dbReference type="EMBL" id="RYV52994.1"/>
    </source>
</evidence>
<comment type="similarity">
    <text evidence="1">Belongs to the sigma-70 factor family. ECF subfamily.</text>
</comment>
<gene>
    <name evidence="8" type="ORF">EUA98_00430</name>
</gene>
<keyword evidence="9" id="KW-1185">Reference proteome</keyword>
<dbReference type="GO" id="GO:0003677">
    <property type="term" value="F:DNA binding"/>
    <property type="evidence" value="ECO:0007669"/>
    <property type="project" value="UniProtKB-KW"/>
</dbReference>
<dbReference type="Proteomes" id="UP000293764">
    <property type="component" value="Unassembled WGS sequence"/>
</dbReference>
<reference evidence="8 9" key="1">
    <citation type="submission" date="2019-01" db="EMBL/GenBank/DDBJ databases">
        <title>Novel species of Cellulomonas.</title>
        <authorList>
            <person name="Liu Q."/>
            <person name="Xin Y.-H."/>
        </authorList>
    </citation>
    <scope>NUCLEOTIDE SEQUENCE [LARGE SCALE GENOMIC DNA]</scope>
    <source>
        <strain evidence="8 9">HLT2-17</strain>
    </source>
</reference>
<dbReference type="Pfam" id="PF08281">
    <property type="entry name" value="Sigma70_r4_2"/>
    <property type="match status" value="1"/>
</dbReference>
<dbReference type="InterPro" id="IPR007627">
    <property type="entry name" value="RNA_pol_sigma70_r2"/>
</dbReference>
<evidence type="ECO:0000256" key="4">
    <source>
        <dbReference type="ARBA" id="ARBA00023125"/>
    </source>
</evidence>
<dbReference type="Gene3D" id="1.10.10.10">
    <property type="entry name" value="Winged helix-like DNA-binding domain superfamily/Winged helix DNA-binding domain"/>
    <property type="match status" value="1"/>
</dbReference>
<dbReference type="InterPro" id="IPR013325">
    <property type="entry name" value="RNA_pol_sigma_r2"/>
</dbReference>
<dbReference type="NCBIfam" id="TIGR02937">
    <property type="entry name" value="sigma70-ECF"/>
    <property type="match status" value="1"/>
</dbReference>
<evidence type="ECO:0000256" key="5">
    <source>
        <dbReference type="ARBA" id="ARBA00023163"/>
    </source>
</evidence>
<feature type="domain" description="RNA polymerase sigma factor 70 region 4 type 2" evidence="7">
    <location>
        <begin position="91"/>
        <end position="143"/>
    </location>
</feature>
<keyword evidence="5" id="KW-0804">Transcription</keyword>
<name>A0A4V1ZHR8_9MICO</name>
<evidence type="ECO:0000256" key="1">
    <source>
        <dbReference type="ARBA" id="ARBA00010641"/>
    </source>
</evidence>
<dbReference type="GO" id="GO:0006352">
    <property type="term" value="P:DNA-templated transcription initiation"/>
    <property type="evidence" value="ECO:0007669"/>
    <property type="project" value="InterPro"/>
</dbReference>
<dbReference type="GO" id="GO:0016987">
    <property type="term" value="F:sigma factor activity"/>
    <property type="evidence" value="ECO:0007669"/>
    <property type="project" value="UniProtKB-KW"/>
</dbReference>
<proteinExistence type="inferred from homology"/>
<evidence type="ECO:0000256" key="2">
    <source>
        <dbReference type="ARBA" id="ARBA00023015"/>
    </source>
</evidence>
<dbReference type="Pfam" id="PF04542">
    <property type="entry name" value="Sigma70_r2"/>
    <property type="match status" value="1"/>
</dbReference>
<keyword evidence="4" id="KW-0238">DNA-binding</keyword>
<dbReference type="InterPro" id="IPR014284">
    <property type="entry name" value="RNA_pol_sigma-70_dom"/>
</dbReference>
<comment type="caution">
    <text evidence="8">The sequence shown here is derived from an EMBL/GenBank/DDBJ whole genome shotgun (WGS) entry which is preliminary data.</text>
</comment>
<dbReference type="SUPFAM" id="SSF88659">
    <property type="entry name" value="Sigma3 and sigma4 domains of RNA polymerase sigma factors"/>
    <property type="match status" value="1"/>
</dbReference>
<evidence type="ECO:0000259" key="6">
    <source>
        <dbReference type="Pfam" id="PF04542"/>
    </source>
</evidence>
<dbReference type="PANTHER" id="PTHR43133">
    <property type="entry name" value="RNA POLYMERASE ECF-TYPE SIGMA FACTO"/>
    <property type="match status" value="1"/>
</dbReference>
<organism evidence="8 9">
    <name type="scientific">Pengzhenrongella frigida</name>
    <dbReference type="NCBI Taxonomy" id="1259133"/>
    <lineage>
        <taxon>Bacteria</taxon>
        <taxon>Bacillati</taxon>
        <taxon>Actinomycetota</taxon>
        <taxon>Actinomycetes</taxon>
        <taxon>Micrococcales</taxon>
        <taxon>Pengzhenrongella</taxon>
    </lineage>
</organism>